<evidence type="ECO:0000259" key="4">
    <source>
        <dbReference type="PROSITE" id="PS50894"/>
    </source>
</evidence>
<dbReference type="Gene3D" id="1.20.120.160">
    <property type="entry name" value="HPT domain"/>
    <property type="match status" value="1"/>
</dbReference>
<evidence type="ECO:0000256" key="2">
    <source>
        <dbReference type="PROSITE-ProRule" id="PRU00110"/>
    </source>
</evidence>
<dbReference type="AlphaFoldDB" id="A0A7Z2ZTQ3"/>
<dbReference type="KEGG" id="mfy:HH212_09545"/>
<gene>
    <name evidence="5" type="ORF">HH212_09545</name>
</gene>
<reference evidence="5 6" key="1">
    <citation type="submission" date="2020-04" db="EMBL/GenBank/DDBJ databases">
        <title>Genome sequencing of novel species.</title>
        <authorList>
            <person name="Heo J."/>
            <person name="Kim S.-J."/>
            <person name="Kim J.-S."/>
            <person name="Hong S.-B."/>
            <person name="Kwon S.-W."/>
        </authorList>
    </citation>
    <scope>NUCLEOTIDE SEQUENCE [LARGE SCALE GENOMIC DNA]</scope>
    <source>
        <strain evidence="5 6">GN2-R2</strain>
    </source>
</reference>
<protein>
    <submittedName>
        <fullName evidence="5">Hpt domain-containing protein</fullName>
    </submittedName>
</protein>
<dbReference type="Proteomes" id="UP000502415">
    <property type="component" value="Chromosome"/>
</dbReference>
<dbReference type="GO" id="GO:0004672">
    <property type="term" value="F:protein kinase activity"/>
    <property type="evidence" value="ECO:0007669"/>
    <property type="project" value="UniProtKB-ARBA"/>
</dbReference>
<dbReference type="SMART" id="SM00073">
    <property type="entry name" value="HPT"/>
    <property type="match status" value="1"/>
</dbReference>
<dbReference type="GO" id="GO:0000160">
    <property type="term" value="P:phosphorelay signal transduction system"/>
    <property type="evidence" value="ECO:0007669"/>
    <property type="project" value="UniProtKB-KW"/>
</dbReference>
<feature type="region of interest" description="Disordered" evidence="3">
    <location>
        <begin position="1"/>
        <end position="23"/>
    </location>
</feature>
<keyword evidence="2" id="KW-0597">Phosphoprotein</keyword>
<evidence type="ECO:0000313" key="5">
    <source>
        <dbReference type="EMBL" id="QJE00237.1"/>
    </source>
</evidence>
<accession>A0A7Z2ZTQ3</accession>
<keyword evidence="6" id="KW-1185">Reference proteome</keyword>
<dbReference type="InterPro" id="IPR008207">
    <property type="entry name" value="Sig_transdc_His_kin_Hpt_dom"/>
</dbReference>
<evidence type="ECO:0000256" key="1">
    <source>
        <dbReference type="ARBA" id="ARBA00023012"/>
    </source>
</evidence>
<keyword evidence="1" id="KW-0902">Two-component regulatory system</keyword>
<organism evidence="5 6">
    <name type="scientific">Massilia forsythiae</name>
    <dbReference type="NCBI Taxonomy" id="2728020"/>
    <lineage>
        <taxon>Bacteria</taxon>
        <taxon>Pseudomonadati</taxon>
        <taxon>Pseudomonadota</taxon>
        <taxon>Betaproteobacteria</taxon>
        <taxon>Burkholderiales</taxon>
        <taxon>Oxalobacteraceae</taxon>
        <taxon>Telluria group</taxon>
        <taxon>Massilia</taxon>
    </lineage>
</organism>
<dbReference type="PROSITE" id="PS50894">
    <property type="entry name" value="HPT"/>
    <property type="match status" value="1"/>
</dbReference>
<feature type="domain" description="HPt" evidence="4">
    <location>
        <begin position="38"/>
        <end position="130"/>
    </location>
</feature>
<sequence>MNDLAEPPAQPGDGGEHAGGDAGADIDHAGAIARLMGDGALLARVLARFRNEYRPAAARIRAALDGGDVPLALRLAHTLKGAAGLIEAVPLRRAAQALEQVLRADGADPYPHLARLERALERVLRELDAVPATVLETQDAARQAAVRMAAPARQFDDRDVLARLAGLLDDGNGDAVDLVCDAAAALTAQLGEHGYRELASLIDAFDFDGALALLKRHGAAG</sequence>
<dbReference type="SUPFAM" id="SSF47226">
    <property type="entry name" value="Histidine-containing phosphotransfer domain, HPT domain"/>
    <property type="match status" value="1"/>
</dbReference>
<dbReference type="EMBL" id="CP051685">
    <property type="protein sequence ID" value="QJE00237.1"/>
    <property type="molecule type" value="Genomic_DNA"/>
</dbReference>
<dbReference type="Pfam" id="PF01627">
    <property type="entry name" value="Hpt"/>
    <property type="match status" value="1"/>
</dbReference>
<evidence type="ECO:0000313" key="6">
    <source>
        <dbReference type="Proteomes" id="UP000502415"/>
    </source>
</evidence>
<feature type="modified residue" description="Phosphohistidine" evidence="2">
    <location>
        <position position="77"/>
    </location>
</feature>
<evidence type="ECO:0000256" key="3">
    <source>
        <dbReference type="SAM" id="MobiDB-lite"/>
    </source>
</evidence>
<dbReference type="InterPro" id="IPR036641">
    <property type="entry name" value="HPT_dom_sf"/>
</dbReference>
<dbReference type="RefSeq" id="WP_170202269.1">
    <property type="nucleotide sequence ID" value="NZ_CP051685.1"/>
</dbReference>
<name>A0A7Z2ZTQ3_9BURK</name>
<proteinExistence type="predicted"/>